<dbReference type="InterPro" id="IPR000847">
    <property type="entry name" value="LysR_HTH_N"/>
</dbReference>
<feature type="coiled-coil region" evidence="5">
    <location>
        <begin position="61"/>
        <end position="88"/>
    </location>
</feature>
<evidence type="ECO:0000313" key="7">
    <source>
        <dbReference type="EMBL" id="MCM5682230.1"/>
    </source>
</evidence>
<dbReference type="SUPFAM" id="SSF46785">
    <property type="entry name" value="Winged helix' DNA-binding domain"/>
    <property type="match status" value="1"/>
</dbReference>
<comment type="similarity">
    <text evidence="1">Belongs to the LysR transcriptional regulatory family.</text>
</comment>
<dbReference type="Pfam" id="PF03466">
    <property type="entry name" value="LysR_substrate"/>
    <property type="match status" value="1"/>
</dbReference>
<dbReference type="Proteomes" id="UP001165541">
    <property type="component" value="Unassembled WGS sequence"/>
</dbReference>
<dbReference type="PANTHER" id="PTHR30346">
    <property type="entry name" value="TRANSCRIPTIONAL DUAL REGULATOR HCAR-RELATED"/>
    <property type="match status" value="1"/>
</dbReference>
<accession>A0ABT0YU01</accession>
<proteinExistence type="inferred from homology"/>
<evidence type="ECO:0000256" key="2">
    <source>
        <dbReference type="ARBA" id="ARBA00023015"/>
    </source>
</evidence>
<organism evidence="7 8">
    <name type="scientific">Caldimonas mangrovi</name>
    <dbReference type="NCBI Taxonomy" id="2944811"/>
    <lineage>
        <taxon>Bacteria</taxon>
        <taxon>Pseudomonadati</taxon>
        <taxon>Pseudomonadota</taxon>
        <taxon>Betaproteobacteria</taxon>
        <taxon>Burkholderiales</taxon>
        <taxon>Sphaerotilaceae</taxon>
        <taxon>Caldimonas</taxon>
    </lineage>
</organism>
<comment type="caution">
    <text evidence="7">The sequence shown here is derived from an EMBL/GenBank/DDBJ whole genome shotgun (WGS) entry which is preliminary data.</text>
</comment>
<dbReference type="PROSITE" id="PS50931">
    <property type="entry name" value="HTH_LYSR"/>
    <property type="match status" value="1"/>
</dbReference>
<evidence type="ECO:0000256" key="5">
    <source>
        <dbReference type="SAM" id="Coils"/>
    </source>
</evidence>
<dbReference type="Pfam" id="PF00126">
    <property type="entry name" value="HTH_1"/>
    <property type="match status" value="1"/>
</dbReference>
<name>A0ABT0YU01_9BURK</name>
<evidence type="ECO:0000259" key="6">
    <source>
        <dbReference type="PROSITE" id="PS50931"/>
    </source>
</evidence>
<protein>
    <submittedName>
        <fullName evidence="7">LysR family transcriptional regulator</fullName>
    </submittedName>
</protein>
<keyword evidence="8" id="KW-1185">Reference proteome</keyword>
<dbReference type="InterPro" id="IPR005119">
    <property type="entry name" value="LysR_subst-bd"/>
</dbReference>
<evidence type="ECO:0000256" key="4">
    <source>
        <dbReference type="ARBA" id="ARBA00023163"/>
    </source>
</evidence>
<sequence>MELRHLRYFVAVAQSGHMTRAAEQLGIQQPPLSQQIKALETELGLPLFLRHPKGVSLTEAGRTLQADAERLLRDADALRERMQLLAEGKRGLLSVGFTSSAAAHAFTPRALRECRQRYPDLVLELSEDNAAAITDAVASGRLHCGLLRVPVERPAGLVFEPLLHEDAVVAVPVGHRLARSGRAGRPRPVAIRELHGEALILVRRPGAAGLYANLLALCDEQQVRPKVVAEVGRMLTNLNLVAAGAGISVVPASMQGVHADAIVYCPLKESRRLDVPLTLVHRSADNAGPTVTFAALLRSLAQPTYRRAQRASR</sequence>
<dbReference type="PRINTS" id="PR00039">
    <property type="entry name" value="HTHLYSR"/>
</dbReference>
<dbReference type="Gene3D" id="1.10.10.10">
    <property type="entry name" value="Winged helix-like DNA-binding domain superfamily/Winged helix DNA-binding domain"/>
    <property type="match status" value="1"/>
</dbReference>
<dbReference type="EMBL" id="JAMKFE010000017">
    <property type="protein sequence ID" value="MCM5682230.1"/>
    <property type="molecule type" value="Genomic_DNA"/>
</dbReference>
<dbReference type="InterPro" id="IPR036390">
    <property type="entry name" value="WH_DNA-bd_sf"/>
</dbReference>
<dbReference type="SUPFAM" id="SSF53850">
    <property type="entry name" value="Periplasmic binding protein-like II"/>
    <property type="match status" value="1"/>
</dbReference>
<keyword evidence="2" id="KW-0805">Transcription regulation</keyword>
<evidence type="ECO:0000313" key="8">
    <source>
        <dbReference type="Proteomes" id="UP001165541"/>
    </source>
</evidence>
<dbReference type="PANTHER" id="PTHR30346:SF30">
    <property type="entry name" value="SMALL NEUTRAL PROTEASE REGULATORY PROTEIN"/>
    <property type="match status" value="1"/>
</dbReference>
<evidence type="ECO:0000256" key="1">
    <source>
        <dbReference type="ARBA" id="ARBA00009437"/>
    </source>
</evidence>
<keyword evidence="3" id="KW-0238">DNA-binding</keyword>
<dbReference type="RefSeq" id="WP_251780705.1">
    <property type="nucleotide sequence ID" value="NZ_JAMKFE010000017.1"/>
</dbReference>
<dbReference type="Gene3D" id="3.40.190.10">
    <property type="entry name" value="Periplasmic binding protein-like II"/>
    <property type="match status" value="2"/>
</dbReference>
<keyword evidence="5" id="KW-0175">Coiled coil</keyword>
<keyword evidence="4" id="KW-0804">Transcription</keyword>
<feature type="domain" description="HTH lysR-type" evidence="6">
    <location>
        <begin position="1"/>
        <end position="58"/>
    </location>
</feature>
<reference evidence="7" key="1">
    <citation type="submission" date="2022-05" db="EMBL/GenBank/DDBJ databases">
        <title>Schlegelella sp. nov., isolated from mangrove soil.</title>
        <authorList>
            <person name="Liu Y."/>
            <person name="Ge X."/>
            <person name="Liu W."/>
        </authorList>
    </citation>
    <scope>NUCLEOTIDE SEQUENCE</scope>
    <source>
        <strain evidence="7">S2-27</strain>
    </source>
</reference>
<gene>
    <name evidence="7" type="ORF">M8A51_22100</name>
</gene>
<evidence type="ECO:0000256" key="3">
    <source>
        <dbReference type="ARBA" id="ARBA00023125"/>
    </source>
</evidence>
<dbReference type="InterPro" id="IPR036388">
    <property type="entry name" value="WH-like_DNA-bd_sf"/>
</dbReference>